<comment type="catalytic activity">
    <reaction evidence="4">
        <text>UTP + H2O = UMP + diphosphate + H(+)</text>
        <dbReference type="Rhea" id="RHEA:29395"/>
        <dbReference type="ChEBI" id="CHEBI:15377"/>
        <dbReference type="ChEBI" id="CHEBI:15378"/>
        <dbReference type="ChEBI" id="CHEBI:33019"/>
        <dbReference type="ChEBI" id="CHEBI:46398"/>
        <dbReference type="ChEBI" id="CHEBI:57865"/>
        <dbReference type="EC" id="3.6.1.9"/>
    </reaction>
</comment>
<evidence type="ECO:0000256" key="3">
    <source>
        <dbReference type="ARBA" id="ARBA00023080"/>
    </source>
</evidence>
<proteinExistence type="inferred from homology"/>
<gene>
    <name evidence="5" type="ORF">BJI67_11175</name>
</gene>
<dbReference type="KEGG" id="aaeo:BJI67_11175"/>
<comment type="cofactor">
    <cofactor evidence="1 4">
        <name>a divalent metal cation</name>
        <dbReference type="ChEBI" id="CHEBI:60240"/>
    </cofactor>
</comment>
<dbReference type="EC" id="3.6.1.9" evidence="4"/>
<evidence type="ECO:0000256" key="1">
    <source>
        <dbReference type="ARBA" id="ARBA00001968"/>
    </source>
</evidence>
<keyword evidence="3 4" id="KW-0546">Nucleotide metabolism</keyword>
<comment type="caution">
    <text evidence="4">Lacks conserved residue(s) required for the propagation of feature annotation.</text>
</comment>
<dbReference type="CDD" id="cd00555">
    <property type="entry name" value="Maf"/>
    <property type="match status" value="1"/>
</dbReference>
<dbReference type="Gene3D" id="3.90.950.10">
    <property type="match status" value="1"/>
</dbReference>
<keyword evidence="4" id="KW-0963">Cytoplasm</keyword>
<comment type="similarity">
    <text evidence="4">Belongs to the Maf family. YhdE subfamily.</text>
</comment>
<feature type="active site" description="Proton acceptor" evidence="4">
    <location>
        <position position="73"/>
    </location>
</feature>
<dbReference type="InterPro" id="IPR003697">
    <property type="entry name" value="Maf-like"/>
</dbReference>
<dbReference type="GO" id="GO:0009117">
    <property type="term" value="P:nucleotide metabolic process"/>
    <property type="evidence" value="ECO:0007669"/>
    <property type="project" value="UniProtKB-KW"/>
</dbReference>
<organism evidence="5 6">
    <name type="scientific">Acidihalobacter aeolianus</name>
    <dbReference type="NCBI Taxonomy" id="2792603"/>
    <lineage>
        <taxon>Bacteria</taxon>
        <taxon>Pseudomonadati</taxon>
        <taxon>Pseudomonadota</taxon>
        <taxon>Gammaproteobacteria</taxon>
        <taxon>Chromatiales</taxon>
        <taxon>Ectothiorhodospiraceae</taxon>
        <taxon>Acidihalobacter</taxon>
    </lineage>
</organism>
<reference evidence="5 6" key="1">
    <citation type="submission" date="2016-09" db="EMBL/GenBank/DDBJ databases">
        <title>Acidihalobacter prosperus V6 (DSM14174).</title>
        <authorList>
            <person name="Khaleque H.N."/>
            <person name="Ramsay J.P."/>
            <person name="Murphy R.J.T."/>
            <person name="Kaksonen A.H."/>
            <person name="Boxall N.J."/>
            <person name="Watkin E.L.J."/>
        </authorList>
    </citation>
    <scope>NUCLEOTIDE SEQUENCE [LARGE SCALE GENOMIC DNA]</scope>
    <source>
        <strain evidence="5 6">V6</strain>
    </source>
</reference>
<keyword evidence="6" id="KW-1185">Reference proteome</keyword>
<dbReference type="GO" id="GO:0036221">
    <property type="term" value="F:UTP diphosphatase activity"/>
    <property type="evidence" value="ECO:0007669"/>
    <property type="project" value="RHEA"/>
</dbReference>
<dbReference type="HAMAP" id="MF_00528">
    <property type="entry name" value="Maf"/>
    <property type="match status" value="1"/>
</dbReference>
<dbReference type="InterPro" id="IPR029001">
    <property type="entry name" value="ITPase-like_fam"/>
</dbReference>
<dbReference type="EMBL" id="CP017448">
    <property type="protein sequence ID" value="AOV17548.1"/>
    <property type="molecule type" value="Genomic_DNA"/>
</dbReference>
<evidence type="ECO:0000313" key="6">
    <source>
        <dbReference type="Proteomes" id="UP000095342"/>
    </source>
</evidence>
<dbReference type="Proteomes" id="UP000095342">
    <property type="component" value="Chromosome"/>
</dbReference>
<evidence type="ECO:0000256" key="2">
    <source>
        <dbReference type="ARBA" id="ARBA00022801"/>
    </source>
</evidence>
<feature type="site" description="Important for substrate specificity" evidence="4">
    <location>
        <position position="156"/>
    </location>
</feature>
<accession>A0A1D8K991</accession>
<name>A0A1D8K991_9GAMM</name>
<comment type="subcellular location">
    <subcellularLocation>
        <location evidence="4">Cytoplasm</location>
    </subcellularLocation>
</comment>
<dbReference type="AlphaFoldDB" id="A0A1D8K991"/>
<dbReference type="GO" id="GO:0005737">
    <property type="term" value="C:cytoplasm"/>
    <property type="evidence" value="ECO:0007669"/>
    <property type="project" value="UniProtKB-SubCell"/>
</dbReference>
<feature type="site" description="Important for substrate specificity" evidence="4">
    <location>
        <position position="15"/>
    </location>
</feature>
<dbReference type="RefSeq" id="WP_070073096.1">
    <property type="nucleotide sequence ID" value="NZ_CP017448.1"/>
</dbReference>
<feature type="site" description="Important for substrate specificity" evidence="4">
    <location>
        <position position="74"/>
    </location>
</feature>
<dbReference type="SUPFAM" id="SSF52972">
    <property type="entry name" value="ITPase-like"/>
    <property type="match status" value="1"/>
</dbReference>
<dbReference type="PIRSF" id="PIRSF006305">
    <property type="entry name" value="Maf"/>
    <property type="match status" value="1"/>
</dbReference>
<evidence type="ECO:0000313" key="5">
    <source>
        <dbReference type="EMBL" id="AOV17548.1"/>
    </source>
</evidence>
<dbReference type="GO" id="GO:0036218">
    <property type="term" value="F:dTTP diphosphatase activity"/>
    <property type="evidence" value="ECO:0007669"/>
    <property type="project" value="RHEA"/>
</dbReference>
<dbReference type="PANTHER" id="PTHR43213:SF5">
    <property type="entry name" value="BIFUNCTIONAL DTTP_UTP PYROPHOSPHATASE_METHYLTRANSFERASE PROTEIN-RELATED"/>
    <property type="match status" value="1"/>
</dbReference>
<protein>
    <recommendedName>
        <fullName evidence="4">dTTP/UTP pyrophosphatase</fullName>
        <shortName evidence="4">dTTPase/UTPase</shortName>
        <ecNumber evidence="4">3.6.1.9</ecNumber>
    </recommendedName>
    <alternativeName>
        <fullName evidence="4">Nucleoside triphosphate pyrophosphatase</fullName>
    </alternativeName>
    <alternativeName>
        <fullName evidence="4">Nucleotide pyrophosphatase</fullName>
        <shortName evidence="4">Nucleotide PPase</shortName>
    </alternativeName>
</protein>
<dbReference type="Pfam" id="PF02545">
    <property type="entry name" value="Maf"/>
    <property type="match status" value="1"/>
</dbReference>
<evidence type="ECO:0000256" key="4">
    <source>
        <dbReference type="HAMAP-Rule" id="MF_00528"/>
    </source>
</evidence>
<dbReference type="PANTHER" id="PTHR43213">
    <property type="entry name" value="BIFUNCTIONAL DTTP/UTP PYROPHOSPHATASE/METHYLTRANSFERASE PROTEIN-RELATED"/>
    <property type="match status" value="1"/>
</dbReference>
<sequence>MVFDARLLLASASPRRRELLDQIGVSYRVEPVDVDETPRPGERPADYVRRVAMDKARAGWARNNGELAALGADTTVLLDDEILGKPVSSAAAAAMLGSLSGRTHQVCSAVALVQGTRERVVLSESRVSLRVMGEEEIARYVATGEPMDKAGAYAIQGLGAVFVAHLSGSYSGVMGLPLYETVALLHEFGIGTPLTRGQVRDGAA</sequence>
<dbReference type="NCBIfam" id="TIGR00172">
    <property type="entry name" value="maf"/>
    <property type="match status" value="1"/>
</dbReference>
<comment type="catalytic activity">
    <reaction evidence="4">
        <text>dTTP + H2O = dTMP + diphosphate + H(+)</text>
        <dbReference type="Rhea" id="RHEA:28534"/>
        <dbReference type="ChEBI" id="CHEBI:15377"/>
        <dbReference type="ChEBI" id="CHEBI:15378"/>
        <dbReference type="ChEBI" id="CHEBI:33019"/>
        <dbReference type="ChEBI" id="CHEBI:37568"/>
        <dbReference type="ChEBI" id="CHEBI:63528"/>
        <dbReference type="EC" id="3.6.1.9"/>
    </reaction>
</comment>
<keyword evidence="2 4" id="KW-0378">Hydrolase</keyword>
<comment type="function">
    <text evidence="4">Nucleoside triphosphate pyrophosphatase that hydrolyzes dTTP and UTP. May have a dual role in cell division arrest and in preventing the incorporation of modified nucleotides into cellular nucleic acids.</text>
</comment>